<proteinExistence type="predicted"/>
<evidence type="ECO:0008006" key="3">
    <source>
        <dbReference type="Google" id="ProtNLM"/>
    </source>
</evidence>
<gene>
    <name evidence="1" type="ORF">ABK249_27710</name>
</gene>
<sequence>MATTTANRVSTQTSDEINRRLRREMQDRLAYYEVHPDQIESRLAELDREWDIERTLEANASSLAFTGTVLAATVDRRWLTLPVVVTGFLFQHAVQGWCPPLPILRRLGFRTAEEINQERYALKALRGDFEAHGGNKLDAVLRAIGIRRGSA</sequence>
<dbReference type="EMBL" id="JBEAAL010000029">
    <property type="protein sequence ID" value="MEQ1408726.1"/>
    <property type="molecule type" value="Genomic_DNA"/>
</dbReference>
<evidence type="ECO:0000313" key="2">
    <source>
        <dbReference type="Proteomes" id="UP001496627"/>
    </source>
</evidence>
<name>A0ABV0MBB3_9HYPH</name>
<reference evidence="1 2" key="1">
    <citation type="submission" date="2024-05" db="EMBL/GenBank/DDBJ databases">
        <title>Neorhizobium sp. Rsf11, a plant growth promoting and heavy metal resistant PAH-degrader.</title>
        <authorList>
            <person name="Golubev S.N."/>
            <person name="Muratova A.Y."/>
            <person name="Markelova M.I."/>
        </authorList>
    </citation>
    <scope>NUCLEOTIDE SEQUENCE [LARGE SCALE GENOMIC DNA]</scope>
    <source>
        <strain evidence="1 2">Rsf11</strain>
    </source>
</reference>
<protein>
    <recommendedName>
        <fullName evidence="3">DUF2892 domain-containing protein</fullName>
    </recommendedName>
</protein>
<dbReference type="Gene3D" id="6.10.140.1340">
    <property type="match status" value="1"/>
</dbReference>
<evidence type="ECO:0000313" key="1">
    <source>
        <dbReference type="EMBL" id="MEQ1408726.1"/>
    </source>
</evidence>
<dbReference type="RefSeq" id="WP_037145359.1">
    <property type="nucleotide sequence ID" value="NZ_JBEAAL010000029.1"/>
</dbReference>
<organism evidence="1 2">
    <name type="scientific">Neorhizobium phenanthreniclasticum</name>
    <dbReference type="NCBI Taxonomy" id="3157917"/>
    <lineage>
        <taxon>Bacteria</taxon>
        <taxon>Pseudomonadati</taxon>
        <taxon>Pseudomonadota</taxon>
        <taxon>Alphaproteobacteria</taxon>
        <taxon>Hyphomicrobiales</taxon>
        <taxon>Rhizobiaceae</taxon>
        <taxon>Rhizobium/Agrobacterium group</taxon>
        <taxon>Neorhizobium</taxon>
    </lineage>
</organism>
<accession>A0ABV0MBB3</accession>
<comment type="caution">
    <text evidence="1">The sequence shown here is derived from an EMBL/GenBank/DDBJ whole genome shotgun (WGS) entry which is preliminary data.</text>
</comment>
<dbReference type="Proteomes" id="UP001496627">
    <property type="component" value="Unassembled WGS sequence"/>
</dbReference>
<keyword evidence="2" id="KW-1185">Reference proteome</keyword>